<evidence type="ECO:0000256" key="8">
    <source>
        <dbReference type="ARBA" id="ARBA00022777"/>
    </source>
</evidence>
<keyword evidence="12" id="KW-1133">Transmembrane helix</keyword>
<proteinExistence type="predicted"/>
<dbReference type="InterPro" id="IPR003660">
    <property type="entry name" value="HAMP_dom"/>
</dbReference>
<keyword evidence="7" id="KW-0547">Nucleotide-binding</keyword>
<dbReference type="SMART" id="SM00388">
    <property type="entry name" value="HisKA"/>
    <property type="match status" value="1"/>
</dbReference>
<dbReference type="PANTHER" id="PTHR43711:SF1">
    <property type="entry name" value="HISTIDINE KINASE 1"/>
    <property type="match status" value="1"/>
</dbReference>
<dbReference type="SUPFAM" id="SSF55874">
    <property type="entry name" value="ATPase domain of HSP90 chaperone/DNA topoisomerase II/histidine kinase"/>
    <property type="match status" value="1"/>
</dbReference>
<dbReference type="Pfam" id="PF02518">
    <property type="entry name" value="HATPase_c"/>
    <property type="match status" value="1"/>
</dbReference>
<evidence type="ECO:0000256" key="10">
    <source>
        <dbReference type="ARBA" id="ARBA00023012"/>
    </source>
</evidence>
<evidence type="ECO:0000259" key="13">
    <source>
        <dbReference type="PROSITE" id="PS50109"/>
    </source>
</evidence>
<evidence type="ECO:0000256" key="12">
    <source>
        <dbReference type="SAM" id="Phobius"/>
    </source>
</evidence>
<evidence type="ECO:0000256" key="9">
    <source>
        <dbReference type="ARBA" id="ARBA00022840"/>
    </source>
</evidence>
<evidence type="ECO:0000256" key="4">
    <source>
        <dbReference type="ARBA" id="ARBA00022475"/>
    </source>
</evidence>
<dbReference type="eggNOG" id="COG2205">
    <property type="taxonomic scope" value="Bacteria"/>
</dbReference>
<reference evidence="15 16" key="1">
    <citation type="journal article" date="2013" name="Genome Announc.">
        <title>Draft genome sequences for three mercury-methylating, sulfate-reducing bacteria.</title>
        <authorList>
            <person name="Brown S.D."/>
            <person name="Hurt R.A.Jr."/>
            <person name="Gilmour C.C."/>
            <person name="Elias D.A."/>
        </authorList>
    </citation>
    <scope>NUCLEOTIDE SEQUENCE [LARGE SCALE GENOMIC DNA]</scope>
    <source>
        <strain evidence="15 16">DSM 2059</strain>
    </source>
</reference>
<dbReference type="InterPro" id="IPR050736">
    <property type="entry name" value="Sensor_HK_Regulatory"/>
</dbReference>
<dbReference type="RefSeq" id="WP_020876908.1">
    <property type="nucleotide sequence ID" value="NZ_ATHJ01000094.1"/>
</dbReference>
<evidence type="ECO:0000256" key="6">
    <source>
        <dbReference type="ARBA" id="ARBA00022679"/>
    </source>
</evidence>
<dbReference type="Gene3D" id="1.10.287.130">
    <property type="match status" value="1"/>
</dbReference>
<evidence type="ECO:0000256" key="11">
    <source>
        <dbReference type="ARBA" id="ARBA00023136"/>
    </source>
</evidence>
<dbReference type="InterPro" id="IPR003594">
    <property type="entry name" value="HATPase_dom"/>
</dbReference>
<dbReference type="GO" id="GO:0005886">
    <property type="term" value="C:plasma membrane"/>
    <property type="evidence" value="ECO:0007669"/>
    <property type="project" value="UniProtKB-SubCell"/>
</dbReference>
<evidence type="ECO:0000256" key="7">
    <source>
        <dbReference type="ARBA" id="ARBA00022741"/>
    </source>
</evidence>
<feature type="transmembrane region" description="Helical" evidence="12">
    <location>
        <begin position="12"/>
        <end position="29"/>
    </location>
</feature>
<feature type="transmembrane region" description="Helical" evidence="12">
    <location>
        <begin position="49"/>
        <end position="65"/>
    </location>
</feature>
<evidence type="ECO:0000259" key="14">
    <source>
        <dbReference type="PROSITE" id="PS50885"/>
    </source>
</evidence>
<keyword evidence="6" id="KW-0808">Transferase</keyword>
<dbReference type="Pfam" id="PF00672">
    <property type="entry name" value="HAMP"/>
    <property type="match status" value="1"/>
</dbReference>
<name>S7TPJ2_DESML</name>
<dbReference type="GO" id="GO:0005524">
    <property type="term" value="F:ATP binding"/>
    <property type="evidence" value="ECO:0007669"/>
    <property type="project" value="UniProtKB-KW"/>
</dbReference>
<dbReference type="InterPro" id="IPR003661">
    <property type="entry name" value="HisK_dim/P_dom"/>
</dbReference>
<comment type="subcellular location">
    <subcellularLocation>
        <location evidence="2">Cell membrane</location>
    </subcellularLocation>
</comment>
<sequence>MRLTIFQRLTAGYLAIMFMVLSFGGYTAFQLNQLTRITHLAAGVDSDVILMAESLSTGLYGLVALEKKYWISRDKDFYALFLKRRQEFLKQLEKLSALLSETESKRFLQHAQELSQKYFKRVDILATRSDVAPSAGYVSERDKRIHKITASLNQIFLAGNKARNEKIRQSQTISARIFRLTVGFAAACILAGLVISLLTTRRIVRPILALQRTTREIAAGRFVTVEVMRAPPEIRNLAEDFNVMSERLKALDELKEDFVSHVSHDLRTPLTAIWEASEMLIAGTFQDDPESSRRLLTIVRDECKRLIVSVNRILDLSRMESGMMDYEFEEIDLNDVIQSTVFKLSPIAQARKIRLHFNPRPNLPPVVADAEKLNQLLENLIGNALKFTDSEGSVALEILVSESGRDNILVSVADTGCGIDPEHLESIFEKFRSIEKGKDIPRGSGLGLAIAKHIVTAHGGTIWVESKKGTGSTFYFSLPHA</sequence>
<keyword evidence="9" id="KW-0067">ATP-binding</keyword>
<dbReference type="GO" id="GO:0000155">
    <property type="term" value="F:phosphorelay sensor kinase activity"/>
    <property type="evidence" value="ECO:0007669"/>
    <property type="project" value="InterPro"/>
</dbReference>
<dbReference type="AlphaFoldDB" id="S7TPJ2"/>
<accession>S7TPJ2</accession>
<evidence type="ECO:0000256" key="1">
    <source>
        <dbReference type="ARBA" id="ARBA00000085"/>
    </source>
</evidence>
<feature type="domain" description="HAMP" evidence="14">
    <location>
        <begin position="201"/>
        <end position="253"/>
    </location>
</feature>
<evidence type="ECO:0000313" key="15">
    <source>
        <dbReference type="EMBL" id="EPR38836.1"/>
    </source>
</evidence>
<dbReference type="InterPro" id="IPR004358">
    <property type="entry name" value="Sig_transdc_His_kin-like_C"/>
</dbReference>
<dbReference type="SUPFAM" id="SSF158472">
    <property type="entry name" value="HAMP domain-like"/>
    <property type="match status" value="1"/>
</dbReference>
<dbReference type="CDD" id="cd06225">
    <property type="entry name" value="HAMP"/>
    <property type="match status" value="1"/>
</dbReference>
<comment type="caution">
    <text evidence="15">The sequence shown here is derived from an EMBL/GenBank/DDBJ whole genome shotgun (WGS) entry which is preliminary data.</text>
</comment>
<dbReference type="InterPro" id="IPR005467">
    <property type="entry name" value="His_kinase_dom"/>
</dbReference>
<dbReference type="InterPro" id="IPR036097">
    <property type="entry name" value="HisK_dim/P_sf"/>
</dbReference>
<feature type="domain" description="Histidine kinase" evidence="13">
    <location>
        <begin position="261"/>
        <end position="481"/>
    </location>
</feature>
<dbReference type="OrthoDB" id="9770955at2"/>
<evidence type="ECO:0000256" key="3">
    <source>
        <dbReference type="ARBA" id="ARBA00012438"/>
    </source>
</evidence>
<dbReference type="Gene3D" id="6.10.340.10">
    <property type="match status" value="1"/>
</dbReference>
<dbReference type="InterPro" id="IPR036890">
    <property type="entry name" value="HATPase_C_sf"/>
</dbReference>
<dbReference type="Proteomes" id="UP000014977">
    <property type="component" value="Unassembled WGS sequence"/>
</dbReference>
<keyword evidence="12" id="KW-0812">Transmembrane</keyword>
<dbReference type="EC" id="2.7.13.3" evidence="3"/>
<keyword evidence="10" id="KW-0902">Two-component regulatory system</keyword>
<keyword evidence="16" id="KW-1185">Reference proteome</keyword>
<dbReference type="Gene3D" id="3.30.565.10">
    <property type="entry name" value="Histidine kinase-like ATPase, C-terminal domain"/>
    <property type="match status" value="1"/>
</dbReference>
<keyword evidence="4" id="KW-1003">Cell membrane</keyword>
<dbReference type="SMART" id="SM00387">
    <property type="entry name" value="HATPase_c"/>
    <property type="match status" value="1"/>
</dbReference>
<dbReference type="PROSITE" id="PS50109">
    <property type="entry name" value="HIS_KIN"/>
    <property type="match status" value="1"/>
</dbReference>
<comment type="catalytic activity">
    <reaction evidence="1">
        <text>ATP + protein L-histidine = ADP + protein N-phospho-L-histidine.</text>
        <dbReference type="EC" id="2.7.13.3"/>
    </reaction>
</comment>
<gene>
    <name evidence="15" type="ORF">dsmv_0246</name>
</gene>
<keyword evidence="8 15" id="KW-0418">Kinase</keyword>
<organism evidence="15 16">
    <name type="scientific">Desulfococcus multivorans DSM 2059</name>
    <dbReference type="NCBI Taxonomy" id="1121405"/>
    <lineage>
        <taxon>Bacteria</taxon>
        <taxon>Pseudomonadati</taxon>
        <taxon>Thermodesulfobacteriota</taxon>
        <taxon>Desulfobacteria</taxon>
        <taxon>Desulfobacterales</taxon>
        <taxon>Desulfococcaceae</taxon>
        <taxon>Desulfococcus</taxon>
    </lineage>
</organism>
<dbReference type="SMART" id="SM00304">
    <property type="entry name" value="HAMP"/>
    <property type="match status" value="1"/>
</dbReference>
<dbReference type="SUPFAM" id="SSF47384">
    <property type="entry name" value="Homodimeric domain of signal transducing histidine kinase"/>
    <property type="match status" value="1"/>
</dbReference>
<evidence type="ECO:0000256" key="2">
    <source>
        <dbReference type="ARBA" id="ARBA00004236"/>
    </source>
</evidence>
<dbReference type="STRING" id="897.B2D07_04720"/>
<dbReference type="PRINTS" id="PR00344">
    <property type="entry name" value="BCTRLSENSOR"/>
</dbReference>
<keyword evidence="5" id="KW-0597">Phosphoprotein</keyword>
<evidence type="ECO:0000256" key="5">
    <source>
        <dbReference type="ARBA" id="ARBA00022553"/>
    </source>
</evidence>
<dbReference type="PANTHER" id="PTHR43711">
    <property type="entry name" value="TWO-COMPONENT HISTIDINE KINASE"/>
    <property type="match status" value="1"/>
</dbReference>
<keyword evidence="11 12" id="KW-0472">Membrane</keyword>
<dbReference type="FunFam" id="3.30.565.10:FF:000023">
    <property type="entry name" value="PAS domain-containing sensor histidine kinase"/>
    <property type="match status" value="1"/>
</dbReference>
<dbReference type="Pfam" id="PF00512">
    <property type="entry name" value="HisKA"/>
    <property type="match status" value="1"/>
</dbReference>
<dbReference type="PROSITE" id="PS50885">
    <property type="entry name" value="HAMP"/>
    <property type="match status" value="1"/>
</dbReference>
<dbReference type="CDD" id="cd00082">
    <property type="entry name" value="HisKA"/>
    <property type="match status" value="1"/>
</dbReference>
<protein>
    <recommendedName>
        <fullName evidence="3">histidine kinase</fullName>
        <ecNumber evidence="3">2.7.13.3</ecNumber>
    </recommendedName>
</protein>
<feature type="transmembrane region" description="Helical" evidence="12">
    <location>
        <begin position="177"/>
        <end position="198"/>
    </location>
</feature>
<evidence type="ECO:0000313" key="16">
    <source>
        <dbReference type="Proteomes" id="UP000014977"/>
    </source>
</evidence>
<dbReference type="EMBL" id="ATHJ01000094">
    <property type="protein sequence ID" value="EPR38836.1"/>
    <property type="molecule type" value="Genomic_DNA"/>
</dbReference>